<protein>
    <recommendedName>
        <fullName evidence="3">Glutathione synthetase</fullName>
    </recommendedName>
</protein>
<name>A0ABP0FG22_CLALP</name>
<dbReference type="Gene3D" id="3.30.470.20">
    <property type="entry name" value="ATP-grasp fold, B domain"/>
    <property type="match status" value="1"/>
</dbReference>
<comment type="caution">
    <text evidence="1">The sequence shown here is derived from an EMBL/GenBank/DDBJ whole genome shotgun (WGS) entry which is preliminary data.</text>
</comment>
<accession>A0ABP0FG22</accession>
<evidence type="ECO:0000313" key="2">
    <source>
        <dbReference type="Proteomes" id="UP001642483"/>
    </source>
</evidence>
<proteinExistence type="predicted"/>
<dbReference type="Proteomes" id="UP001642483">
    <property type="component" value="Unassembled WGS sequence"/>
</dbReference>
<organism evidence="1 2">
    <name type="scientific">Clavelina lepadiformis</name>
    <name type="common">Light-bulb sea squirt</name>
    <name type="synonym">Ascidia lepadiformis</name>
    <dbReference type="NCBI Taxonomy" id="159417"/>
    <lineage>
        <taxon>Eukaryota</taxon>
        <taxon>Metazoa</taxon>
        <taxon>Chordata</taxon>
        <taxon>Tunicata</taxon>
        <taxon>Ascidiacea</taxon>
        <taxon>Aplousobranchia</taxon>
        <taxon>Clavelinidae</taxon>
        <taxon>Clavelina</taxon>
    </lineage>
</organism>
<keyword evidence="2" id="KW-1185">Reference proteome</keyword>
<evidence type="ECO:0008006" key="3">
    <source>
        <dbReference type="Google" id="ProtNLM"/>
    </source>
</evidence>
<dbReference type="Gene3D" id="3.30.1490.80">
    <property type="match status" value="1"/>
</dbReference>
<dbReference type="PANTHER" id="PTHR11130">
    <property type="entry name" value="GLUTATHIONE SYNTHETASE"/>
    <property type="match status" value="1"/>
</dbReference>
<sequence>MFSLCSKLDKENVNSLVESTRDLCVSKGILMQKKDGQSPTKTYTCVPCSLLPSPIPKDGFQLLTFLQPHINKLIHDVSQDDEFMSAAFKNVIKVDDFTKRLYDIYKASKASGKQRLDFGILRSDYMFEHVVDKSGNKFFNPKQIEVNTIASASVKLGSGLSSVHSDVLQYAKMKELTAHLPKNESLSRVARFHDIWPRESGREQTHRGQLNVT</sequence>
<dbReference type="PANTHER" id="PTHR11130:SF0">
    <property type="entry name" value="GLUTATHIONE SYNTHETASE"/>
    <property type="match status" value="1"/>
</dbReference>
<dbReference type="InterPro" id="IPR014049">
    <property type="entry name" value="Glutathione_synthase_N_euk"/>
</dbReference>
<dbReference type="Pfam" id="PF03917">
    <property type="entry name" value="GSH_synth_ATP"/>
    <property type="match status" value="1"/>
</dbReference>
<evidence type="ECO:0000313" key="1">
    <source>
        <dbReference type="EMBL" id="CAK8678609.1"/>
    </source>
</evidence>
<dbReference type="EMBL" id="CAWYQH010000057">
    <property type="protein sequence ID" value="CAK8678609.1"/>
    <property type="molecule type" value="Genomic_DNA"/>
</dbReference>
<reference evidence="1 2" key="1">
    <citation type="submission" date="2024-02" db="EMBL/GenBank/DDBJ databases">
        <authorList>
            <person name="Daric V."/>
            <person name="Darras S."/>
        </authorList>
    </citation>
    <scope>NUCLEOTIDE SEQUENCE [LARGE SCALE GENOMIC DNA]</scope>
</reference>
<gene>
    <name evidence="1" type="ORF">CVLEPA_LOCUS8525</name>
</gene>
<dbReference type="SUPFAM" id="SSF56059">
    <property type="entry name" value="Glutathione synthetase ATP-binding domain-like"/>
    <property type="match status" value="1"/>
</dbReference>
<dbReference type="InterPro" id="IPR005615">
    <property type="entry name" value="Glutathione_synthase"/>
</dbReference>